<evidence type="ECO:0000313" key="3">
    <source>
        <dbReference type="Proteomes" id="UP001224775"/>
    </source>
</evidence>
<proteinExistence type="predicted"/>
<feature type="compositionally biased region" description="Polar residues" evidence="1">
    <location>
        <begin position="237"/>
        <end position="246"/>
    </location>
</feature>
<feature type="compositionally biased region" description="Low complexity" evidence="1">
    <location>
        <begin position="62"/>
        <end position="71"/>
    </location>
</feature>
<feature type="region of interest" description="Disordered" evidence="1">
    <location>
        <begin position="1"/>
        <end position="261"/>
    </location>
</feature>
<gene>
    <name evidence="2" type="ORF">QTG54_014136</name>
</gene>
<feature type="region of interest" description="Disordered" evidence="1">
    <location>
        <begin position="280"/>
        <end position="462"/>
    </location>
</feature>
<comment type="caution">
    <text evidence="2">The sequence shown here is derived from an EMBL/GenBank/DDBJ whole genome shotgun (WGS) entry which is preliminary data.</text>
</comment>
<evidence type="ECO:0000256" key="1">
    <source>
        <dbReference type="SAM" id="MobiDB-lite"/>
    </source>
</evidence>
<reference evidence="2" key="1">
    <citation type="submission" date="2023-06" db="EMBL/GenBank/DDBJ databases">
        <title>Survivors Of The Sea: Transcriptome response of Skeletonema marinoi to long-term dormancy.</title>
        <authorList>
            <person name="Pinder M.I.M."/>
            <person name="Kourtchenko O."/>
            <person name="Robertson E.K."/>
            <person name="Larsson T."/>
            <person name="Maumus F."/>
            <person name="Osuna-Cruz C.M."/>
            <person name="Vancaester E."/>
            <person name="Stenow R."/>
            <person name="Vandepoele K."/>
            <person name="Ploug H."/>
            <person name="Bruchert V."/>
            <person name="Godhe A."/>
            <person name="Topel M."/>
        </authorList>
    </citation>
    <scope>NUCLEOTIDE SEQUENCE</scope>
    <source>
        <strain evidence="2">R05AC</strain>
    </source>
</reference>
<feature type="compositionally biased region" description="Polar residues" evidence="1">
    <location>
        <begin position="98"/>
        <end position="123"/>
    </location>
</feature>
<feature type="compositionally biased region" description="Pro residues" evidence="1">
    <location>
        <begin position="370"/>
        <end position="379"/>
    </location>
</feature>
<sequence>MSRRRSISSGHHRRGSSSPPLNRQNSDFVPRTKVAPVGTTLRRSAFQNESRITRSPSPPRMRPQSQQRQISDVYKRPVCRSFAPMPAVESRALVIRGQSPSAEDTSMTSTSALVPGVESQSLRNKPAARRSSQSSESTGVWIDCPEQNDPCDEDLTFSECQGFRDDDSDATYDATHGFPPGPPSGAHSFATYEMPDGPPPASGRLVDLRKLTKPGRKNQGSNQTRSKAADLRRISETVENSTTTFEGSWRNKETAGLAEDHEDANIRQLSLAVQSLVGQGIARKSNNGSIPSRDKKQSPPFVPGPPPRKPLMNMSSSASVSERPRSKSPKFVRNNRSLSGDSLINIESKGPPNHQKAQAQGNDPPYSNRPSPPPPPPFLHRPNDSPMETHQPVASNPSFQNLFEGPSEKNWQQYLTKGKRNTSRQRGSSRSNSPERDSSRGRRASSTGRTSRERSLSAGRKLFGRAPEKLDYNDREVNNVVNNMPFTDNFGDPGIYSGQVNDNGRPNGKGSMKYDNGIFYEGTWTDGGQDEEAATQYARIRGGFTSWGGKGTVAVKSGKTMPWNAHKTINTTRMIRHMYEVWSGSIEW</sequence>
<dbReference type="Proteomes" id="UP001224775">
    <property type="component" value="Unassembled WGS sequence"/>
</dbReference>
<organism evidence="2 3">
    <name type="scientific">Skeletonema marinoi</name>
    <dbReference type="NCBI Taxonomy" id="267567"/>
    <lineage>
        <taxon>Eukaryota</taxon>
        <taxon>Sar</taxon>
        <taxon>Stramenopiles</taxon>
        <taxon>Ochrophyta</taxon>
        <taxon>Bacillariophyta</taxon>
        <taxon>Coscinodiscophyceae</taxon>
        <taxon>Thalassiosirophycidae</taxon>
        <taxon>Thalassiosirales</taxon>
        <taxon>Skeletonemataceae</taxon>
        <taxon>Skeletonema</taxon>
        <taxon>Skeletonema marinoi-dohrnii complex</taxon>
    </lineage>
</organism>
<dbReference type="AlphaFoldDB" id="A0AAD8XX71"/>
<feature type="compositionally biased region" description="Pro residues" evidence="1">
    <location>
        <begin position="300"/>
        <end position="309"/>
    </location>
</feature>
<name>A0AAD8XX71_9STRA</name>
<feature type="compositionally biased region" description="Basic residues" evidence="1">
    <location>
        <begin position="1"/>
        <end position="15"/>
    </location>
</feature>
<evidence type="ECO:0000313" key="2">
    <source>
        <dbReference type="EMBL" id="KAK1735070.1"/>
    </source>
</evidence>
<dbReference type="SUPFAM" id="SSF82185">
    <property type="entry name" value="Histone H3 K4-specific methyltransferase SET7/9 N-terminal domain"/>
    <property type="match status" value="1"/>
</dbReference>
<protein>
    <submittedName>
        <fullName evidence="2">Uncharacterized protein</fullName>
    </submittedName>
</protein>
<feature type="compositionally biased region" description="Polar residues" evidence="1">
    <location>
        <begin position="386"/>
        <end position="401"/>
    </location>
</feature>
<accession>A0AAD8XX71</accession>
<keyword evidence="3" id="KW-1185">Reference proteome</keyword>
<dbReference type="EMBL" id="JATAAI010000035">
    <property type="protein sequence ID" value="KAK1735070.1"/>
    <property type="molecule type" value="Genomic_DNA"/>
</dbReference>
<feature type="compositionally biased region" description="Basic and acidic residues" evidence="1">
    <location>
        <begin position="227"/>
        <end position="236"/>
    </location>
</feature>
<feature type="compositionally biased region" description="Polar residues" evidence="1">
    <location>
        <begin position="41"/>
        <end position="50"/>
    </location>
</feature>